<sequence>MIMEWRKSSRSGSTSNCVELRQDLTAVRDSKRPGVTLPVTRTAIRELITKLGR</sequence>
<proteinExistence type="predicted"/>
<evidence type="ECO:0000313" key="3">
    <source>
        <dbReference type="Proteomes" id="UP000019277"/>
    </source>
</evidence>
<evidence type="ECO:0000313" key="2">
    <source>
        <dbReference type="EMBL" id="EWC62443.1"/>
    </source>
</evidence>
<dbReference type="Proteomes" id="UP000019277">
    <property type="component" value="Unassembled WGS sequence"/>
</dbReference>
<feature type="domain" description="DUF397" evidence="1">
    <location>
        <begin position="4"/>
        <end position="50"/>
    </location>
</feature>
<dbReference type="InterPro" id="IPR007278">
    <property type="entry name" value="DUF397"/>
</dbReference>
<keyword evidence="3" id="KW-1185">Reference proteome</keyword>
<dbReference type="STRING" id="909613.UO65_2261"/>
<accession>W7IPX5</accession>
<dbReference type="AlphaFoldDB" id="W7IPX5"/>
<dbReference type="Pfam" id="PF04149">
    <property type="entry name" value="DUF397"/>
    <property type="match status" value="1"/>
</dbReference>
<comment type="caution">
    <text evidence="2">The sequence shown here is derived from an EMBL/GenBank/DDBJ whole genome shotgun (WGS) entry which is preliminary data.</text>
</comment>
<name>W7IPX5_9PSEU</name>
<protein>
    <recommendedName>
        <fullName evidence="1">DUF397 domain-containing protein</fullName>
    </recommendedName>
</protein>
<reference evidence="2 3" key="1">
    <citation type="journal article" date="2014" name="Genome Announc.">
        <title>Draft Genome Sequence of the Antitrypanosomally Active Sponge-Associated Bacterium Actinokineospora sp. Strain EG49.</title>
        <authorList>
            <person name="Harjes J."/>
            <person name="Ryu T."/>
            <person name="Abdelmohsen U.R."/>
            <person name="Moitinho-Silva L."/>
            <person name="Horn H."/>
            <person name="Ravasi T."/>
            <person name="Hentschel U."/>
        </authorList>
    </citation>
    <scope>NUCLEOTIDE SEQUENCE [LARGE SCALE GENOMIC DNA]</scope>
    <source>
        <strain evidence="2 3">EG49</strain>
    </source>
</reference>
<gene>
    <name evidence="2" type="ORF">UO65_2261</name>
</gene>
<evidence type="ECO:0000259" key="1">
    <source>
        <dbReference type="Pfam" id="PF04149"/>
    </source>
</evidence>
<dbReference type="EMBL" id="AYXG01000079">
    <property type="protein sequence ID" value="EWC62443.1"/>
    <property type="molecule type" value="Genomic_DNA"/>
</dbReference>
<organism evidence="2 3">
    <name type="scientific">Actinokineospora spheciospongiae</name>
    <dbReference type="NCBI Taxonomy" id="909613"/>
    <lineage>
        <taxon>Bacteria</taxon>
        <taxon>Bacillati</taxon>
        <taxon>Actinomycetota</taxon>
        <taxon>Actinomycetes</taxon>
        <taxon>Pseudonocardiales</taxon>
        <taxon>Pseudonocardiaceae</taxon>
        <taxon>Actinokineospora</taxon>
    </lineage>
</organism>